<gene>
    <name evidence="16" type="ORF">SD70_08850</name>
</gene>
<evidence type="ECO:0000256" key="11">
    <source>
        <dbReference type="ARBA" id="ARBA00030399"/>
    </source>
</evidence>
<comment type="function">
    <text evidence="1">Specifically methylates the cytosine at position 967 (m5C967) of 16S rRNA.</text>
</comment>
<dbReference type="PANTHER" id="PTHR22807:SF53">
    <property type="entry name" value="RIBOSOMAL RNA SMALL SUBUNIT METHYLTRANSFERASE B-RELATED"/>
    <property type="match status" value="1"/>
</dbReference>
<evidence type="ECO:0000313" key="16">
    <source>
        <dbReference type="EMBL" id="KIL41201.1"/>
    </source>
</evidence>
<dbReference type="Pfam" id="PF01029">
    <property type="entry name" value="NusB"/>
    <property type="match status" value="1"/>
</dbReference>
<evidence type="ECO:0000256" key="9">
    <source>
        <dbReference type="ARBA" id="ARBA00022691"/>
    </source>
</evidence>
<evidence type="ECO:0000256" key="14">
    <source>
        <dbReference type="PROSITE-ProRule" id="PRU01023"/>
    </source>
</evidence>
<evidence type="ECO:0000313" key="17">
    <source>
        <dbReference type="Proteomes" id="UP000031967"/>
    </source>
</evidence>
<name>A0ABR5AJI3_9BACL</name>
<reference evidence="16 17" key="1">
    <citation type="submission" date="2014-12" db="EMBL/GenBank/DDBJ databases">
        <title>Draft genome sequence of Paenibacillus kamchatkensis strain B-2647.</title>
        <authorList>
            <person name="Karlyshev A.V."/>
            <person name="Kudryashova E.B."/>
        </authorList>
    </citation>
    <scope>NUCLEOTIDE SEQUENCE [LARGE SCALE GENOMIC DNA]</scope>
    <source>
        <strain evidence="16 17">VKM B-2647</strain>
    </source>
</reference>
<dbReference type="EMBL" id="JXAK01000012">
    <property type="protein sequence ID" value="KIL41201.1"/>
    <property type="molecule type" value="Genomic_DNA"/>
</dbReference>
<dbReference type="InterPro" id="IPR023267">
    <property type="entry name" value="RCMT"/>
</dbReference>
<dbReference type="EC" id="2.1.1.176" evidence="4"/>
<dbReference type="Gene3D" id="1.10.940.10">
    <property type="entry name" value="NusB-like"/>
    <property type="match status" value="1"/>
</dbReference>
<dbReference type="InterPro" id="IPR004573">
    <property type="entry name" value="rRNA_ssu_MeTfrase_B"/>
</dbReference>
<dbReference type="InterPro" id="IPR029063">
    <property type="entry name" value="SAM-dependent_MTases_sf"/>
</dbReference>
<keyword evidence="17" id="KW-1185">Reference proteome</keyword>
<dbReference type="InterPro" id="IPR018314">
    <property type="entry name" value="RsmB/NOL1/NOP2-like_CS"/>
</dbReference>
<feature type="binding site" evidence="14">
    <location>
        <begin position="274"/>
        <end position="280"/>
    </location>
    <ligand>
        <name>S-adenosyl-L-methionine</name>
        <dbReference type="ChEBI" id="CHEBI:59789"/>
    </ligand>
</feature>
<feature type="active site" description="Nucleophile" evidence="14">
    <location>
        <position position="397"/>
    </location>
</feature>
<dbReference type="SUPFAM" id="SSF53335">
    <property type="entry name" value="S-adenosyl-L-methionine-dependent methyltransferases"/>
    <property type="match status" value="1"/>
</dbReference>
<evidence type="ECO:0000259" key="15">
    <source>
        <dbReference type="PROSITE" id="PS51686"/>
    </source>
</evidence>
<feature type="binding site" evidence="14">
    <location>
        <position position="344"/>
    </location>
    <ligand>
        <name>S-adenosyl-L-methionine</name>
        <dbReference type="ChEBI" id="CHEBI:59789"/>
    </ligand>
</feature>
<dbReference type="Gene3D" id="3.30.70.1170">
    <property type="entry name" value="Sun protein, domain 3"/>
    <property type="match status" value="1"/>
</dbReference>
<evidence type="ECO:0000256" key="7">
    <source>
        <dbReference type="ARBA" id="ARBA00022603"/>
    </source>
</evidence>
<dbReference type="PRINTS" id="PR02008">
    <property type="entry name" value="RCMTFAMILY"/>
</dbReference>
<comment type="similarity">
    <text evidence="3 14">Belongs to the class I-like SAM-binding methyltransferase superfamily. RsmB/NOP family.</text>
</comment>
<dbReference type="InterPro" id="IPR035926">
    <property type="entry name" value="NusB-like_sf"/>
</dbReference>
<comment type="caution">
    <text evidence="16">The sequence shown here is derived from an EMBL/GenBank/DDBJ whole genome shotgun (WGS) entry which is preliminary data.</text>
</comment>
<evidence type="ECO:0000256" key="5">
    <source>
        <dbReference type="ARBA" id="ARBA00022490"/>
    </source>
</evidence>
<accession>A0ABR5AJI3</accession>
<dbReference type="GO" id="GO:0032259">
    <property type="term" value="P:methylation"/>
    <property type="evidence" value="ECO:0007669"/>
    <property type="project" value="UniProtKB-KW"/>
</dbReference>
<sequence length="459" mass="49828">MPAAPQSAAGRRGAQATARSAALDVLTRVEEQGAYSNLLLGQTLQKSGLARPDAALATELVYGTIQRLNTIDYFLAKFVKGGLGKLEPWVRNLLRLSYYQLAYLERVPDHAVVNEAVNLAKRRGHAGIAGMVNGTLRSVIRERASLAVPDGLPPAEALALRESHPAWLVRRWIDRFGLAAAERICAANNAAPHVSVRANALRGSREELLRELQQQGVDAAPSALAPQGLVLRGAGSVASLPQFAAGKLSIQDESSMLVAELLDPRPGMTVLDCCAAPGGKTTHIAEKMRDDGVVWASDVHEHKQKLIGDQAARLGLRCIRALTADARELAGRFPPASFDRILLDAPCTGFGVIRRKPDLKWAKEPGDIAAINAIQRDILERVHGLLKPGGILVYSTCTIEREENEDTVGRFLSEHPEFSLDTDIDVILPDDLRPFTGMLTILPYQFGSDGFFIARMRKN</sequence>
<dbReference type="InterPro" id="IPR006027">
    <property type="entry name" value="NusB_RsmB_TIM44"/>
</dbReference>
<evidence type="ECO:0000256" key="2">
    <source>
        <dbReference type="ARBA" id="ARBA00004496"/>
    </source>
</evidence>
<evidence type="ECO:0000256" key="12">
    <source>
        <dbReference type="ARBA" id="ARBA00031088"/>
    </source>
</evidence>
<evidence type="ECO:0000256" key="4">
    <source>
        <dbReference type="ARBA" id="ARBA00012140"/>
    </source>
</evidence>
<keyword evidence="9 14" id="KW-0949">S-adenosyl-L-methionine</keyword>
<keyword evidence="7 14" id="KW-0489">Methyltransferase</keyword>
<dbReference type="InterPro" id="IPR049560">
    <property type="entry name" value="MeTrfase_RsmB-F_NOP2_cat"/>
</dbReference>
<dbReference type="CDD" id="cd02440">
    <property type="entry name" value="AdoMet_MTases"/>
    <property type="match status" value="1"/>
</dbReference>
<keyword evidence="5" id="KW-0963">Cytoplasm</keyword>
<evidence type="ECO:0000256" key="10">
    <source>
        <dbReference type="ARBA" id="ARBA00022884"/>
    </source>
</evidence>
<evidence type="ECO:0000256" key="6">
    <source>
        <dbReference type="ARBA" id="ARBA00022552"/>
    </source>
</evidence>
<evidence type="ECO:0000256" key="13">
    <source>
        <dbReference type="ARBA" id="ARBA00047283"/>
    </source>
</evidence>
<feature type="binding site" evidence="14">
    <location>
        <position position="325"/>
    </location>
    <ligand>
        <name>S-adenosyl-L-methionine</name>
        <dbReference type="ChEBI" id="CHEBI:59789"/>
    </ligand>
</feature>
<evidence type="ECO:0000256" key="8">
    <source>
        <dbReference type="ARBA" id="ARBA00022679"/>
    </source>
</evidence>
<feature type="domain" description="SAM-dependent MTase RsmB/NOP-type" evidence="15">
    <location>
        <begin position="184"/>
        <end position="459"/>
    </location>
</feature>
<dbReference type="NCBIfam" id="NF011494">
    <property type="entry name" value="PRK14902.1"/>
    <property type="match status" value="1"/>
</dbReference>
<dbReference type="NCBIfam" id="TIGR00563">
    <property type="entry name" value="rsmB"/>
    <property type="match status" value="1"/>
</dbReference>
<evidence type="ECO:0000256" key="3">
    <source>
        <dbReference type="ARBA" id="ARBA00007494"/>
    </source>
</evidence>
<dbReference type="Proteomes" id="UP000031967">
    <property type="component" value="Unassembled WGS sequence"/>
</dbReference>
<keyword evidence="8 14" id="KW-0808">Transferase</keyword>
<dbReference type="Pfam" id="PF22458">
    <property type="entry name" value="RsmF-B_ferredox"/>
    <property type="match status" value="1"/>
</dbReference>
<proteinExistence type="inferred from homology"/>
<organism evidence="16 17">
    <name type="scientific">Gordoniibacillus kamchatkensis</name>
    <dbReference type="NCBI Taxonomy" id="1590651"/>
    <lineage>
        <taxon>Bacteria</taxon>
        <taxon>Bacillati</taxon>
        <taxon>Bacillota</taxon>
        <taxon>Bacilli</taxon>
        <taxon>Bacillales</taxon>
        <taxon>Paenibacillaceae</taxon>
        <taxon>Gordoniibacillus</taxon>
    </lineage>
</organism>
<dbReference type="PANTHER" id="PTHR22807">
    <property type="entry name" value="NOP2 YEAST -RELATED NOL1/NOP2/FMU SUN DOMAIN-CONTAINING"/>
    <property type="match status" value="1"/>
</dbReference>
<comment type="subcellular location">
    <subcellularLocation>
        <location evidence="2">Cytoplasm</location>
    </subcellularLocation>
</comment>
<comment type="catalytic activity">
    <reaction evidence="13">
        <text>cytidine(967) in 16S rRNA + S-adenosyl-L-methionine = 5-methylcytidine(967) in 16S rRNA + S-adenosyl-L-homocysteine + H(+)</text>
        <dbReference type="Rhea" id="RHEA:42748"/>
        <dbReference type="Rhea" id="RHEA-COMP:10219"/>
        <dbReference type="Rhea" id="RHEA-COMP:10220"/>
        <dbReference type="ChEBI" id="CHEBI:15378"/>
        <dbReference type="ChEBI" id="CHEBI:57856"/>
        <dbReference type="ChEBI" id="CHEBI:59789"/>
        <dbReference type="ChEBI" id="CHEBI:74483"/>
        <dbReference type="ChEBI" id="CHEBI:82748"/>
        <dbReference type="EC" id="2.1.1.176"/>
    </reaction>
</comment>
<dbReference type="GO" id="GO:0008168">
    <property type="term" value="F:methyltransferase activity"/>
    <property type="evidence" value="ECO:0007669"/>
    <property type="project" value="UniProtKB-KW"/>
</dbReference>
<dbReference type="InterPro" id="IPR001678">
    <property type="entry name" value="MeTrfase_RsmB-F_NOP2_dom"/>
</dbReference>
<keyword evidence="10 14" id="KW-0694">RNA-binding</keyword>
<feature type="binding site" evidence="14">
    <location>
        <position position="298"/>
    </location>
    <ligand>
        <name>S-adenosyl-L-methionine</name>
        <dbReference type="ChEBI" id="CHEBI:59789"/>
    </ligand>
</feature>
<dbReference type="PROSITE" id="PS51686">
    <property type="entry name" value="SAM_MT_RSMB_NOP"/>
    <property type="match status" value="1"/>
</dbReference>
<protein>
    <recommendedName>
        <fullName evidence="4">16S rRNA (cytosine(967)-C(5))-methyltransferase</fullName>
        <ecNumber evidence="4">2.1.1.176</ecNumber>
    </recommendedName>
    <alternativeName>
        <fullName evidence="11">16S rRNA m5C967 methyltransferase</fullName>
    </alternativeName>
    <alternativeName>
        <fullName evidence="12">rRNA (cytosine-C(5)-)-methyltransferase RsmB</fullName>
    </alternativeName>
</protein>
<evidence type="ECO:0000256" key="1">
    <source>
        <dbReference type="ARBA" id="ARBA00002724"/>
    </source>
</evidence>
<dbReference type="PROSITE" id="PS01153">
    <property type="entry name" value="NOL1_NOP2_SUN"/>
    <property type="match status" value="1"/>
</dbReference>
<keyword evidence="6" id="KW-0698">rRNA processing</keyword>
<dbReference type="InterPro" id="IPR054728">
    <property type="entry name" value="RsmB-like_ferredoxin"/>
</dbReference>
<dbReference type="SUPFAM" id="SSF48013">
    <property type="entry name" value="NusB-like"/>
    <property type="match status" value="1"/>
</dbReference>
<dbReference type="Pfam" id="PF01189">
    <property type="entry name" value="Methyltr_RsmB-F"/>
    <property type="match status" value="1"/>
</dbReference>
<dbReference type="Gene3D" id="3.40.50.150">
    <property type="entry name" value="Vaccinia Virus protein VP39"/>
    <property type="match status" value="1"/>
</dbReference>